<dbReference type="AlphaFoldDB" id="A0A8B6CVQ3"/>
<feature type="compositionally biased region" description="Low complexity" evidence="1">
    <location>
        <begin position="238"/>
        <end position="247"/>
    </location>
</feature>
<dbReference type="Proteomes" id="UP000596742">
    <property type="component" value="Unassembled WGS sequence"/>
</dbReference>
<feature type="compositionally biased region" description="Acidic residues" evidence="1">
    <location>
        <begin position="26"/>
        <end position="36"/>
    </location>
</feature>
<feature type="compositionally biased region" description="Basic and acidic residues" evidence="1">
    <location>
        <begin position="171"/>
        <end position="181"/>
    </location>
</feature>
<sequence length="264" mass="29151">EEIHKITIKISITEKPVVESNHYDSETELETTDEEEQVKTSKRPQRTAANKSPVKPSLTNGGSSKSYTTRAATGSIKPRKYCADGSFTDEDKNQENSHSSSDSDSETNLNEKSRPQSSSSSSSSSSRHSHNNSSGSDTESLNSDYKTVQSAPTVRVPNHRRKPRLKANIQGEERAGTSDNRRRPKRSTKQIETFNGSEGPVRSTRNKGKRTIKYTQESDLEEDQSESGSNSDTEESEPSTPVVTVSSRGRLRKMTPRARANLAS</sequence>
<feature type="compositionally biased region" description="Polar residues" evidence="1">
    <location>
        <begin position="137"/>
        <end position="152"/>
    </location>
</feature>
<feature type="non-terminal residue" evidence="2">
    <location>
        <position position="1"/>
    </location>
</feature>
<comment type="caution">
    <text evidence="2">The sequence shown here is derived from an EMBL/GenBank/DDBJ whole genome shotgun (WGS) entry which is preliminary data.</text>
</comment>
<proteinExistence type="predicted"/>
<feature type="compositionally biased region" description="Polar residues" evidence="1">
    <location>
        <begin position="57"/>
        <end position="72"/>
    </location>
</feature>
<dbReference type="EMBL" id="UYJE01002413">
    <property type="protein sequence ID" value="VDI10572.1"/>
    <property type="molecule type" value="Genomic_DNA"/>
</dbReference>
<accession>A0A8B6CVQ3</accession>
<keyword evidence="3" id="KW-1185">Reference proteome</keyword>
<gene>
    <name evidence="2" type="ORF">MGAL_10B028551</name>
</gene>
<evidence type="ECO:0000313" key="3">
    <source>
        <dbReference type="Proteomes" id="UP000596742"/>
    </source>
</evidence>
<feature type="compositionally biased region" description="Low complexity" evidence="1">
    <location>
        <begin position="117"/>
        <end position="136"/>
    </location>
</feature>
<organism evidence="2 3">
    <name type="scientific">Mytilus galloprovincialis</name>
    <name type="common">Mediterranean mussel</name>
    <dbReference type="NCBI Taxonomy" id="29158"/>
    <lineage>
        <taxon>Eukaryota</taxon>
        <taxon>Metazoa</taxon>
        <taxon>Spiralia</taxon>
        <taxon>Lophotrochozoa</taxon>
        <taxon>Mollusca</taxon>
        <taxon>Bivalvia</taxon>
        <taxon>Autobranchia</taxon>
        <taxon>Pteriomorphia</taxon>
        <taxon>Mytilida</taxon>
        <taxon>Mytiloidea</taxon>
        <taxon>Mytilidae</taxon>
        <taxon>Mytilinae</taxon>
        <taxon>Mytilus</taxon>
    </lineage>
</organism>
<name>A0A8B6CVQ3_MYTGA</name>
<feature type="region of interest" description="Disordered" evidence="1">
    <location>
        <begin position="15"/>
        <end position="264"/>
    </location>
</feature>
<evidence type="ECO:0000256" key="1">
    <source>
        <dbReference type="SAM" id="MobiDB-lite"/>
    </source>
</evidence>
<protein>
    <submittedName>
        <fullName evidence="2">Bromodomain and WD repeat domain containing protein 1/3</fullName>
    </submittedName>
</protein>
<reference evidence="2" key="1">
    <citation type="submission" date="2018-11" db="EMBL/GenBank/DDBJ databases">
        <authorList>
            <person name="Alioto T."/>
            <person name="Alioto T."/>
        </authorList>
    </citation>
    <scope>NUCLEOTIDE SEQUENCE</scope>
</reference>
<evidence type="ECO:0000313" key="2">
    <source>
        <dbReference type="EMBL" id="VDI10572.1"/>
    </source>
</evidence>